<feature type="transmembrane region" description="Helical" evidence="1">
    <location>
        <begin position="359"/>
        <end position="380"/>
    </location>
</feature>
<feature type="transmembrane region" description="Helical" evidence="1">
    <location>
        <begin position="431"/>
        <end position="451"/>
    </location>
</feature>
<name>A0A831RP29_9GAMM</name>
<dbReference type="Gene3D" id="3.30.70.1320">
    <property type="entry name" value="Multidrug efflux transporter AcrB pore domain like"/>
    <property type="match status" value="1"/>
</dbReference>
<feature type="transmembrane region" description="Helical" evidence="1">
    <location>
        <begin position="336"/>
        <end position="352"/>
    </location>
</feature>
<gene>
    <name evidence="2" type="ORF">ENI96_10635</name>
</gene>
<reference evidence="2" key="1">
    <citation type="journal article" date="2020" name="mSystems">
        <title>Genome- and Community-Level Interaction Insights into Carbon Utilization and Element Cycling Functions of Hydrothermarchaeota in Hydrothermal Sediment.</title>
        <authorList>
            <person name="Zhou Z."/>
            <person name="Liu Y."/>
            <person name="Xu W."/>
            <person name="Pan J."/>
            <person name="Luo Z.H."/>
            <person name="Li M."/>
        </authorList>
    </citation>
    <scope>NUCLEOTIDE SEQUENCE [LARGE SCALE GENOMIC DNA]</scope>
    <source>
        <strain evidence="2">HyVt-443</strain>
    </source>
</reference>
<dbReference type="Gene3D" id="3.30.2090.10">
    <property type="entry name" value="Multidrug efflux transporter AcrB TolC docking domain, DN and DC subdomains"/>
    <property type="match status" value="2"/>
</dbReference>
<comment type="caution">
    <text evidence="2">The sequence shown here is derived from an EMBL/GenBank/DDBJ whole genome shotgun (WGS) entry which is preliminary data.</text>
</comment>
<feature type="transmembrane region" description="Helical" evidence="1">
    <location>
        <begin position="522"/>
        <end position="543"/>
    </location>
</feature>
<dbReference type="Proteomes" id="UP000886251">
    <property type="component" value="Unassembled WGS sequence"/>
</dbReference>
<keyword evidence="1" id="KW-0812">Transmembrane</keyword>
<protein>
    <submittedName>
        <fullName evidence="2">Efflux RND transporter permease subunit</fullName>
    </submittedName>
</protein>
<dbReference type="SUPFAM" id="SSF82866">
    <property type="entry name" value="Multidrug efflux transporter AcrB transmembrane domain"/>
    <property type="match status" value="2"/>
</dbReference>
<feature type="transmembrane region" description="Helical" evidence="1">
    <location>
        <begin position="952"/>
        <end position="974"/>
    </location>
</feature>
<feature type="transmembrane region" description="Helical" evidence="1">
    <location>
        <begin position="980"/>
        <end position="1006"/>
    </location>
</feature>
<feature type="transmembrane region" description="Helical" evidence="1">
    <location>
        <begin position="12"/>
        <end position="29"/>
    </location>
</feature>
<dbReference type="Gene3D" id="3.30.70.1430">
    <property type="entry name" value="Multidrug efflux transporter AcrB pore domain"/>
    <property type="match status" value="2"/>
</dbReference>
<keyword evidence="1" id="KW-0472">Membrane</keyword>
<organism evidence="2">
    <name type="scientific">Sedimenticola thiotaurini</name>
    <dbReference type="NCBI Taxonomy" id="1543721"/>
    <lineage>
        <taxon>Bacteria</taxon>
        <taxon>Pseudomonadati</taxon>
        <taxon>Pseudomonadota</taxon>
        <taxon>Gammaproteobacteria</taxon>
        <taxon>Chromatiales</taxon>
        <taxon>Sedimenticolaceae</taxon>
        <taxon>Sedimenticola</taxon>
    </lineage>
</organism>
<feature type="transmembrane region" description="Helical" evidence="1">
    <location>
        <begin position="850"/>
        <end position="870"/>
    </location>
</feature>
<accession>A0A831RP29</accession>
<dbReference type="PANTHER" id="PTHR32063">
    <property type="match status" value="1"/>
</dbReference>
<dbReference type="Gene3D" id="1.20.1640.10">
    <property type="entry name" value="Multidrug efflux transporter AcrB transmembrane domain"/>
    <property type="match status" value="2"/>
</dbReference>
<dbReference type="EMBL" id="DRKP01000123">
    <property type="protein sequence ID" value="HEB96871.1"/>
    <property type="molecule type" value="Genomic_DNA"/>
</dbReference>
<dbReference type="PANTHER" id="PTHR32063:SF0">
    <property type="entry name" value="SWARMING MOTILITY PROTEIN SWRC"/>
    <property type="match status" value="1"/>
</dbReference>
<feature type="transmembrane region" description="Helical" evidence="1">
    <location>
        <begin position="386"/>
        <end position="410"/>
    </location>
</feature>
<dbReference type="PRINTS" id="PR00702">
    <property type="entry name" value="ACRIFLAVINRP"/>
</dbReference>
<keyword evidence="1" id="KW-1133">Transmembrane helix</keyword>
<sequence>MTLPELSINRHVLAWMLSGVLVLFGVVSYERIGVDRYPYIEFPMISITTTLPGANPEIIDASITNLIETAVNSVPGIEHVQSASSPGASVVRVTFKLTKDIDVAFNEVQAKVNQVLRNLPGDADPPVVAKVEFGAIPVMWLTLTGDRTIQQLNQYARTVIKKRLENIDGVGEVRLGGRRDRTIRVNLDVEKMNAYGVTTQDLIRAFAAEHFQLPGGFLVGGDTEQLIKLDLEFHRPSDLRRLIVSYREGAPIRLADIARIEDGLEDERRLARYDGAPAVGLGIVKVTGANAVAIVEAVLERLEKEIRPQLPPGLTLSIAANDADLIEELVAALEEHLVLGTLLTALVVWLFLKSLRATAIIALAIPVSLLGAVAAMYFAGYTFNTMTLLGLLLLIGIVVDDAIVVLENIYRHREEIDPDPVSAAREGTNQVVFAVMAASLTLVSIFAPVIFMEGIIGQFFRSFAVVVTIGVLVSLFVSVSLTPMLCSRYLQVSRQHGLLYRLLEGAFQLLERFYRLLLRGALRYRLLVVVLTIAAVWPTGYFMQGIGKGFLPKEDEGRFLINFKTPLGSSLAYTDGRLREIERILQGHPEVASYFSTIGTGVTGQANRGEVFVRLTPRAGRSLHMYDLIDRLRGELATIPGVEAFPSPVPPLGGQRGEPLQFVLLGPQVDRVAELSHRLLERLDRIPELGRVDLDLQLDLPQLTLDIDRTRAADVGLSTRDIALAVNVLAGGMNVAKYNDLPGDGERYDVRLKAEEGSFRSPDDLKRIYLKGRNGQLVRLDSVARVVEGIGPAVVTRFDLAYSGNFFSTPTISLGEAVDRVRAAAAEILPPGFSVKMIGRAEEFGKTTRYMLFAFVTAIVLVYMVLASQFDSFIQPLVIMVAQPLAIVGGIAALWLFGMSLNIFSMIGLVLLMGLVAKNSILLVDLTNQQRARGDGIDQALLSACPVRLRPVLMTSMTIIIVMLPAALGYGAGADTNGPLAVAVIGGMVSSTLLTLVVVPAVYSLVEGGLARLGRWRLRRRTTNP</sequence>
<dbReference type="GO" id="GO:0005886">
    <property type="term" value="C:plasma membrane"/>
    <property type="evidence" value="ECO:0007669"/>
    <property type="project" value="TreeGrafter"/>
</dbReference>
<dbReference type="SUPFAM" id="SSF82693">
    <property type="entry name" value="Multidrug efflux transporter AcrB pore domain, PN1, PN2, PC1 and PC2 subdomains"/>
    <property type="match status" value="4"/>
</dbReference>
<dbReference type="Gene3D" id="3.30.70.1440">
    <property type="entry name" value="Multidrug efflux transporter AcrB pore domain"/>
    <property type="match status" value="1"/>
</dbReference>
<proteinExistence type="predicted"/>
<dbReference type="InterPro" id="IPR001036">
    <property type="entry name" value="Acrflvin-R"/>
</dbReference>
<feature type="transmembrane region" description="Helical" evidence="1">
    <location>
        <begin position="903"/>
        <end position="924"/>
    </location>
</feature>
<dbReference type="Pfam" id="PF00873">
    <property type="entry name" value="ACR_tran"/>
    <property type="match status" value="1"/>
</dbReference>
<dbReference type="SUPFAM" id="SSF82714">
    <property type="entry name" value="Multidrug efflux transporter AcrB TolC docking domain, DN and DC subdomains"/>
    <property type="match status" value="2"/>
</dbReference>
<dbReference type="AlphaFoldDB" id="A0A831RP29"/>
<feature type="transmembrane region" description="Helical" evidence="1">
    <location>
        <begin position="463"/>
        <end position="486"/>
    </location>
</feature>
<feature type="transmembrane region" description="Helical" evidence="1">
    <location>
        <begin position="877"/>
        <end position="897"/>
    </location>
</feature>
<dbReference type="InterPro" id="IPR027463">
    <property type="entry name" value="AcrB_DN_DC_subdom"/>
</dbReference>
<dbReference type="GO" id="GO:0042910">
    <property type="term" value="F:xenobiotic transmembrane transporter activity"/>
    <property type="evidence" value="ECO:0007669"/>
    <property type="project" value="TreeGrafter"/>
</dbReference>
<evidence type="ECO:0000313" key="2">
    <source>
        <dbReference type="EMBL" id="HEB96871.1"/>
    </source>
</evidence>
<evidence type="ECO:0000256" key="1">
    <source>
        <dbReference type="SAM" id="Phobius"/>
    </source>
</evidence>